<dbReference type="Proteomes" id="UP000204227">
    <property type="component" value="Segment"/>
</dbReference>
<dbReference type="KEGG" id="vg:29066293"/>
<dbReference type="InterPro" id="IPR050390">
    <property type="entry name" value="C5-Methyltransferase"/>
</dbReference>
<dbReference type="PRINTS" id="PR00105">
    <property type="entry name" value="C5METTRFRASE"/>
</dbReference>
<evidence type="ECO:0000256" key="9">
    <source>
        <dbReference type="SAM" id="MobiDB-lite"/>
    </source>
</evidence>
<evidence type="ECO:0000256" key="8">
    <source>
        <dbReference type="PROSITE-ProRule" id="PRU01016"/>
    </source>
</evidence>
<evidence type="ECO:0000256" key="7">
    <source>
        <dbReference type="ARBA" id="ARBA00033479"/>
    </source>
</evidence>
<dbReference type="GO" id="GO:0044027">
    <property type="term" value="P:negative regulation of gene expression via chromosomal CpG island methylation"/>
    <property type="evidence" value="ECO:0007669"/>
    <property type="project" value="TreeGrafter"/>
</dbReference>
<dbReference type="GO" id="GO:0003677">
    <property type="term" value="F:DNA binding"/>
    <property type="evidence" value="ECO:0007669"/>
    <property type="project" value="TreeGrafter"/>
</dbReference>
<evidence type="ECO:0000256" key="5">
    <source>
        <dbReference type="ARBA" id="ARBA00022691"/>
    </source>
</evidence>
<keyword evidence="4 8" id="KW-0808">Transferase</keyword>
<keyword evidence="3" id="KW-0945">Host-virus interaction</keyword>
<dbReference type="PANTHER" id="PTHR10629">
    <property type="entry name" value="CYTOSINE-SPECIFIC METHYLTRANSFERASE"/>
    <property type="match status" value="1"/>
</dbReference>
<dbReference type="EMBL" id="KU984979">
    <property type="protein sequence ID" value="ANH49911.1"/>
    <property type="molecule type" value="Genomic_DNA"/>
</dbReference>
<evidence type="ECO:0000256" key="6">
    <source>
        <dbReference type="ARBA" id="ARBA00023280"/>
    </source>
</evidence>
<evidence type="ECO:0000256" key="2">
    <source>
        <dbReference type="ARBA" id="ARBA00022603"/>
    </source>
</evidence>
<accession>A0A173G9E3</accession>
<dbReference type="GeneID" id="29066293"/>
<keyword evidence="5 8" id="KW-0949">S-adenosyl-L-methionine</keyword>
<evidence type="ECO:0000256" key="4">
    <source>
        <dbReference type="ARBA" id="ARBA00022679"/>
    </source>
</evidence>
<dbReference type="InterPro" id="IPR029063">
    <property type="entry name" value="SAM-dependent_MTases_sf"/>
</dbReference>
<evidence type="ECO:0000313" key="10">
    <source>
        <dbReference type="EMBL" id="ANH49911.1"/>
    </source>
</evidence>
<dbReference type="RefSeq" id="YP_009287721.1">
    <property type="nucleotide sequence ID" value="NC_031076.1"/>
</dbReference>
<dbReference type="InterPro" id="IPR018117">
    <property type="entry name" value="C5_DNA_meth_AS"/>
</dbReference>
<comment type="similarity">
    <text evidence="8">Belongs to the class I-like SAM-binding methyltransferase superfamily. C5-methyltransferase family.</text>
</comment>
<dbReference type="GO" id="GO:0003886">
    <property type="term" value="F:DNA (cytosine-5-)-methyltransferase activity"/>
    <property type="evidence" value="ECO:0007669"/>
    <property type="project" value="UniProtKB-EC"/>
</dbReference>
<dbReference type="GO" id="GO:0099018">
    <property type="term" value="P:symbiont-mediated evasion of host restriction-modification system"/>
    <property type="evidence" value="ECO:0007669"/>
    <property type="project" value="UniProtKB-KW"/>
</dbReference>
<keyword evidence="3" id="KW-1090">Inhibition of host innate immune response by virus</keyword>
<proteinExistence type="inferred from homology"/>
<dbReference type="GO" id="GO:0032259">
    <property type="term" value="P:methylation"/>
    <property type="evidence" value="ECO:0007669"/>
    <property type="project" value="UniProtKB-KW"/>
</dbReference>
<protein>
    <recommendedName>
        <fullName evidence="1">DNA (cytosine-5-)-methyltransferase</fullName>
        <ecNumber evidence="1">2.1.1.37</ecNumber>
    </recommendedName>
</protein>
<dbReference type="Pfam" id="PF00145">
    <property type="entry name" value="DNA_methylase"/>
    <property type="match status" value="1"/>
</dbReference>
<name>A0A173G9E3_9CAUD</name>
<dbReference type="EC" id="2.1.1.37" evidence="1"/>
<feature type="active site" evidence="8">
    <location>
        <position position="53"/>
    </location>
</feature>
<gene>
    <name evidence="10" type="ORF">PFR_45</name>
</gene>
<sequence>MTGGRVSWVSDVEPGPCTILDAHHPDIPNLGDVTAIDWKSVEPVDVICGGSPCQDLSMAGRRAGMRPGTRSGLWESMLAAITTIRPRLVVWENVRGALSADAFTLRDLEPGSGHLGDRPAGPSLRALGRVLGDLASIGYDAEWCCLRASDVGAPHRRERVFVVAHPQGQPWRSDIRECGIAGDPDRAARDEWRQPAAGETQGGRARADARGSDRALMSHLLPTPTARDVKDNRIARNPKRPDDTDTLSRALTIIKRDRWFGQYAPAITRWEAVLGREAPAPTEPGRTGQRLSARFVEWMMGLPDGLVTDTGISHSQQLRALGNGAVPQQAAAAIRTMLTNTDAMEAAA</sequence>
<dbReference type="GO" id="GO:0052170">
    <property type="term" value="P:symbiont-mediated suppression of host innate immune response"/>
    <property type="evidence" value="ECO:0007669"/>
    <property type="project" value="UniProtKB-KW"/>
</dbReference>
<feature type="region of interest" description="Disordered" evidence="9">
    <location>
        <begin position="185"/>
        <end position="211"/>
    </location>
</feature>
<evidence type="ECO:0000256" key="1">
    <source>
        <dbReference type="ARBA" id="ARBA00011975"/>
    </source>
</evidence>
<dbReference type="PROSITE" id="PS00094">
    <property type="entry name" value="C5_MTASE_1"/>
    <property type="match status" value="1"/>
</dbReference>
<dbReference type="Gene3D" id="3.40.50.150">
    <property type="entry name" value="Vaccinia Virus protein VP39"/>
    <property type="match status" value="1"/>
</dbReference>
<reference evidence="10 11" key="1">
    <citation type="submission" date="2016-05" db="EMBL/GenBank/DDBJ databases">
        <title>Dynamic interactions between prophages, induce lysis in Propionibacterium acnes.</title>
        <authorList>
            <person name="Brown T.L."/>
            <person name="Tucci J."/>
            <person name="Dyson Z.A."/>
            <person name="Petrovski S."/>
        </authorList>
    </citation>
    <scope>NUCLEOTIDE SEQUENCE [LARGE SCALE GENOMIC DNA]</scope>
</reference>
<organism evidence="10 11">
    <name type="scientific">Propionibacterium phage PFR1</name>
    <dbReference type="NCBI Taxonomy" id="1838137"/>
    <lineage>
        <taxon>Viruses</taxon>
        <taxon>Duplodnaviria</taxon>
        <taxon>Heunggongvirae</taxon>
        <taxon>Uroviricota</taxon>
        <taxon>Caudoviricetes</taxon>
        <taxon>Pulverervirus</taxon>
        <taxon>Pulverervirus PFR1</taxon>
    </lineage>
</organism>
<dbReference type="SUPFAM" id="SSF53335">
    <property type="entry name" value="S-adenosyl-L-methionine-dependent methyltransferases"/>
    <property type="match status" value="1"/>
</dbReference>
<keyword evidence="2 8" id="KW-0489">Methyltransferase</keyword>
<keyword evidence="11" id="KW-1185">Reference proteome</keyword>
<keyword evidence="7" id="KW-1258">Restriction-modification system evasion by virus</keyword>
<dbReference type="PANTHER" id="PTHR10629:SF52">
    <property type="entry name" value="DNA (CYTOSINE-5)-METHYLTRANSFERASE 1"/>
    <property type="match status" value="1"/>
</dbReference>
<evidence type="ECO:0000313" key="11">
    <source>
        <dbReference type="Proteomes" id="UP000204227"/>
    </source>
</evidence>
<dbReference type="InterPro" id="IPR001525">
    <property type="entry name" value="C5_MeTfrase"/>
</dbReference>
<dbReference type="PROSITE" id="PS51679">
    <property type="entry name" value="SAM_MT_C5"/>
    <property type="match status" value="1"/>
</dbReference>
<evidence type="ECO:0000256" key="3">
    <source>
        <dbReference type="ARBA" id="ARBA00022632"/>
    </source>
</evidence>
<keyword evidence="6" id="KW-0899">Viral immunoevasion</keyword>